<comment type="caution">
    <text evidence="1">The sequence shown here is derived from an EMBL/GenBank/DDBJ whole genome shotgun (WGS) entry which is preliminary data.</text>
</comment>
<dbReference type="OrthoDB" id="9153118at2"/>
<dbReference type="EMBL" id="QGDO01000002">
    <property type="protein sequence ID" value="PWJ42798.1"/>
    <property type="molecule type" value="Genomic_DNA"/>
</dbReference>
<reference evidence="1 2" key="1">
    <citation type="submission" date="2018-03" db="EMBL/GenBank/DDBJ databases">
        <title>Genomic Encyclopedia of Archaeal and Bacterial Type Strains, Phase II (KMG-II): from individual species to whole genera.</title>
        <authorList>
            <person name="Goeker M."/>
        </authorList>
    </citation>
    <scope>NUCLEOTIDE SEQUENCE [LARGE SCALE GENOMIC DNA]</scope>
    <source>
        <strain evidence="1 2">DSM 28229</strain>
    </source>
</reference>
<keyword evidence="2" id="KW-1185">Reference proteome</keyword>
<evidence type="ECO:0000313" key="2">
    <source>
        <dbReference type="Proteomes" id="UP000245535"/>
    </source>
</evidence>
<dbReference type="RefSeq" id="WP_109616921.1">
    <property type="nucleotide sequence ID" value="NZ_QGDO01000002.1"/>
</dbReference>
<gene>
    <name evidence="1" type="ORF">BC781_102344</name>
</gene>
<protein>
    <submittedName>
        <fullName evidence="1">Nucleoid associated protein NdpA</fullName>
    </submittedName>
</protein>
<dbReference type="InterPro" id="IPR007358">
    <property type="entry name" value="Nucleoid_associated_NdpA"/>
</dbReference>
<dbReference type="GO" id="GO:0009295">
    <property type="term" value="C:nucleoid"/>
    <property type="evidence" value="ECO:0007669"/>
    <property type="project" value="InterPro"/>
</dbReference>
<evidence type="ECO:0000313" key="1">
    <source>
        <dbReference type="EMBL" id="PWJ42798.1"/>
    </source>
</evidence>
<proteinExistence type="predicted"/>
<sequence>MTKALDFGSVKLKHLALHKVGNKIQEEDLELSDFELEVEENSPLHKSLMAYFLKPFREGGYYHFTDESEDLNLNEMFGFSRRLFNDPFEQFMPQSREIAKHLYNTSTHPNIKGGEFYVAYLEDCIVDGEVVNAIGLFKTENKEKFLKVKDQKTGAWAIVQDEGANVKKLDKGCLIFNFEEEKGFKICLKDSPSKNVEAQYWKESFLRLKKREDSFFHTQNYLNICKEFVEDVFNEEHNVERPQQMDMLNRSMKFFTENEDFNIVEFENSVMEEPEVIDAFQEYKDQYKEKNEVPVFDEFKISSTAVKKSRKDFKSVIKLDKKIQINVAGNEEHIEKGFDDEKGMSYYIVYYNEEE</sequence>
<dbReference type="AlphaFoldDB" id="A0A315ZD70"/>
<organism evidence="1 2">
    <name type="scientific">Sediminitomix flava</name>
    <dbReference type="NCBI Taxonomy" id="379075"/>
    <lineage>
        <taxon>Bacteria</taxon>
        <taxon>Pseudomonadati</taxon>
        <taxon>Bacteroidota</taxon>
        <taxon>Cytophagia</taxon>
        <taxon>Cytophagales</taxon>
        <taxon>Flammeovirgaceae</taxon>
        <taxon>Sediminitomix</taxon>
    </lineage>
</organism>
<name>A0A315ZD70_SEDFL</name>
<dbReference type="Pfam" id="PF04245">
    <property type="entry name" value="NA37"/>
    <property type="match status" value="1"/>
</dbReference>
<dbReference type="Proteomes" id="UP000245535">
    <property type="component" value="Unassembled WGS sequence"/>
</dbReference>
<accession>A0A315ZD70</accession>